<protein>
    <submittedName>
        <fullName evidence="1">Uncharacterized protein</fullName>
    </submittedName>
</protein>
<proteinExistence type="predicted"/>
<accession>A0A368X9G3</accession>
<dbReference type="EMBL" id="QPJJ01000015">
    <property type="protein sequence ID" value="RCW63876.1"/>
    <property type="molecule type" value="Genomic_DNA"/>
</dbReference>
<feature type="non-terminal residue" evidence="1">
    <location>
        <position position="1"/>
    </location>
</feature>
<sequence length="49" mass="5890">KEYIPSDIYTPDNFKVDWKNDEEVKIEVIRENNRGETYIEDTIKIVLSE</sequence>
<dbReference type="Proteomes" id="UP000252585">
    <property type="component" value="Unassembled WGS sequence"/>
</dbReference>
<dbReference type="AlphaFoldDB" id="A0A368X9G3"/>
<comment type="caution">
    <text evidence="1">The sequence shown here is derived from an EMBL/GenBank/DDBJ whole genome shotgun (WGS) entry which is preliminary data.</text>
</comment>
<organism evidence="1 2">
    <name type="scientific">Saliterribacillus persicus</name>
    <dbReference type="NCBI Taxonomy" id="930114"/>
    <lineage>
        <taxon>Bacteria</taxon>
        <taxon>Bacillati</taxon>
        <taxon>Bacillota</taxon>
        <taxon>Bacilli</taxon>
        <taxon>Bacillales</taxon>
        <taxon>Bacillaceae</taxon>
        <taxon>Saliterribacillus</taxon>
    </lineage>
</organism>
<evidence type="ECO:0000313" key="2">
    <source>
        <dbReference type="Proteomes" id="UP000252585"/>
    </source>
</evidence>
<gene>
    <name evidence="1" type="ORF">DFR57_1151</name>
</gene>
<evidence type="ECO:0000313" key="1">
    <source>
        <dbReference type="EMBL" id="RCW63876.1"/>
    </source>
</evidence>
<reference evidence="1 2" key="1">
    <citation type="submission" date="2018-07" db="EMBL/GenBank/DDBJ databases">
        <title>Genomic Encyclopedia of Type Strains, Phase IV (KMG-IV): sequencing the most valuable type-strain genomes for metagenomic binning, comparative biology and taxonomic classification.</title>
        <authorList>
            <person name="Goeker M."/>
        </authorList>
    </citation>
    <scope>NUCLEOTIDE SEQUENCE [LARGE SCALE GENOMIC DNA]</scope>
    <source>
        <strain evidence="1 2">DSM 27696</strain>
    </source>
</reference>
<name>A0A368X9G3_9BACI</name>
<keyword evidence="2" id="KW-1185">Reference proteome</keyword>